<evidence type="ECO:0000313" key="2">
    <source>
        <dbReference type="Proteomes" id="UP001207468"/>
    </source>
</evidence>
<gene>
    <name evidence="1" type="ORF">F5148DRAFT_243017</name>
</gene>
<comment type="caution">
    <text evidence="1">The sequence shown here is derived from an EMBL/GenBank/DDBJ whole genome shotgun (WGS) entry which is preliminary data.</text>
</comment>
<accession>A0ACC0U524</accession>
<dbReference type="EMBL" id="JAGFNK010000177">
    <property type="protein sequence ID" value="KAI9461507.1"/>
    <property type="molecule type" value="Genomic_DNA"/>
</dbReference>
<keyword evidence="2" id="KW-1185">Reference proteome</keyword>
<sequence length="439" mass="46570">MGSPRAGDIRKVLDSGCPLPTASSSQPIPAVPPTDPSREGAPDGGTLAWLQVAASFFVLMNTWGIINTFGAYHHFYQLNILRSHSPSAISWIGSIQGYLLMTVGALTGPFFDAGYSRALLAVGSFLTVLGLMMTSQVKQYYQAFLAQGVCFGIGAGMLFVPSIAVVSTYFDKHRSLAVGITASGSGLGGVIYPALFHSLQPRIGFPWTTRIIGLMALVTLAFANLVTRQRVLPATRRKLFDVSALREPPFMLCAAGFLFGFMGLYIPFFYITPYAHFKTGASAALAFYFVPILNAGSVFGRILPNALADRIGPLNTLIPCTFACGVLAFAWTGVHGNVGLLAFAILYGFFSGTFVSLPPSAIVYLSSDLHKVGTRLGMSFGISGLGVLIGSPVGGALLNLGTGHFVRAQVFCAVTMMTSCAFLVLARLTNSGRTLLIKA</sequence>
<reference evidence="1" key="1">
    <citation type="submission" date="2021-03" db="EMBL/GenBank/DDBJ databases">
        <title>Evolutionary priming and transition to the ectomycorrhizal habit in an iconic lineage of mushroom-forming fungi: is preadaptation a requirement?</title>
        <authorList>
            <consortium name="DOE Joint Genome Institute"/>
            <person name="Looney B.P."/>
            <person name="Miyauchi S."/>
            <person name="Morin E."/>
            <person name="Drula E."/>
            <person name="Courty P.E."/>
            <person name="Chicoki N."/>
            <person name="Fauchery L."/>
            <person name="Kohler A."/>
            <person name="Kuo A."/>
            <person name="LaButti K."/>
            <person name="Pangilinan J."/>
            <person name="Lipzen A."/>
            <person name="Riley R."/>
            <person name="Andreopoulos W."/>
            <person name="He G."/>
            <person name="Johnson J."/>
            <person name="Barry K.W."/>
            <person name="Grigoriev I.V."/>
            <person name="Nagy L."/>
            <person name="Hibbett D."/>
            <person name="Henrissat B."/>
            <person name="Matheny P.B."/>
            <person name="Labbe J."/>
            <person name="Martin A.F."/>
        </authorList>
    </citation>
    <scope>NUCLEOTIDE SEQUENCE</scope>
    <source>
        <strain evidence="1">BPL698</strain>
    </source>
</reference>
<protein>
    <submittedName>
        <fullName evidence="1">MFS general substrate transporter</fullName>
    </submittedName>
</protein>
<evidence type="ECO:0000313" key="1">
    <source>
        <dbReference type="EMBL" id="KAI9461507.1"/>
    </source>
</evidence>
<dbReference type="Proteomes" id="UP001207468">
    <property type="component" value="Unassembled WGS sequence"/>
</dbReference>
<proteinExistence type="predicted"/>
<organism evidence="1 2">
    <name type="scientific">Russula earlei</name>
    <dbReference type="NCBI Taxonomy" id="71964"/>
    <lineage>
        <taxon>Eukaryota</taxon>
        <taxon>Fungi</taxon>
        <taxon>Dikarya</taxon>
        <taxon>Basidiomycota</taxon>
        <taxon>Agaricomycotina</taxon>
        <taxon>Agaricomycetes</taxon>
        <taxon>Russulales</taxon>
        <taxon>Russulaceae</taxon>
        <taxon>Russula</taxon>
    </lineage>
</organism>
<name>A0ACC0U524_9AGAM</name>